<evidence type="ECO:0000313" key="3">
    <source>
        <dbReference type="Proteomes" id="UP000516437"/>
    </source>
</evidence>
<keyword evidence="1" id="KW-0812">Transmembrane</keyword>
<accession>A0A6A1VS10</accession>
<reference evidence="2 3" key="1">
    <citation type="journal article" date="2019" name="Plant Biotechnol. J.">
        <title>The red bayberry genome and genetic basis of sex determination.</title>
        <authorList>
            <person name="Jia H.M."/>
            <person name="Jia H.J."/>
            <person name="Cai Q.L."/>
            <person name="Wang Y."/>
            <person name="Zhao H.B."/>
            <person name="Yang W.F."/>
            <person name="Wang G.Y."/>
            <person name="Li Y.H."/>
            <person name="Zhan D.L."/>
            <person name="Shen Y.T."/>
            <person name="Niu Q.F."/>
            <person name="Chang L."/>
            <person name="Qiu J."/>
            <person name="Zhao L."/>
            <person name="Xie H.B."/>
            <person name="Fu W.Y."/>
            <person name="Jin J."/>
            <person name="Li X.W."/>
            <person name="Jiao Y."/>
            <person name="Zhou C.C."/>
            <person name="Tu T."/>
            <person name="Chai C.Y."/>
            <person name="Gao J.L."/>
            <person name="Fan L.J."/>
            <person name="van de Weg E."/>
            <person name="Wang J.Y."/>
            <person name="Gao Z.S."/>
        </authorList>
    </citation>
    <scope>NUCLEOTIDE SEQUENCE [LARGE SCALE GENOMIC DNA]</scope>
    <source>
        <tissue evidence="2">Leaves</tissue>
    </source>
</reference>
<dbReference type="AlphaFoldDB" id="A0A6A1VS10"/>
<organism evidence="2 3">
    <name type="scientific">Morella rubra</name>
    <name type="common">Chinese bayberry</name>
    <dbReference type="NCBI Taxonomy" id="262757"/>
    <lineage>
        <taxon>Eukaryota</taxon>
        <taxon>Viridiplantae</taxon>
        <taxon>Streptophyta</taxon>
        <taxon>Embryophyta</taxon>
        <taxon>Tracheophyta</taxon>
        <taxon>Spermatophyta</taxon>
        <taxon>Magnoliopsida</taxon>
        <taxon>eudicotyledons</taxon>
        <taxon>Gunneridae</taxon>
        <taxon>Pentapetalae</taxon>
        <taxon>rosids</taxon>
        <taxon>fabids</taxon>
        <taxon>Fagales</taxon>
        <taxon>Myricaceae</taxon>
        <taxon>Morella</taxon>
    </lineage>
</organism>
<feature type="transmembrane region" description="Helical" evidence="1">
    <location>
        <begin position="25"/>
        <end position="47"/>
    </location>
</feature>
<gene>
    <name evidence="2" type="ORF">CJ030_MR4G020418</name>
</gene>
<comment type="caution">
    <text evidence="2">The sequence shown here is derived from an EMBL/GenBank/DDBJ whole genome shotgun (WGS) entry which is preliminary data.</text>
</comment>
<evidence type="ECO:0000256" key="1">
    <source>
        <dbReference type="SAM" id="Phobius"/>
    </source>
</evidence>
<keyword evidence="3" id="KW-1185">Reference proteome</keyword>
<evidence type="ECO:0000313" key="2">
    <source>
        <dbReference type="EMBL" id="KAB1215752.1"/>
    </source>
</evidence>
<keyword evidence="1" id="KW-1133">Transmembrane helix</keyword>
<dbReference type="Proteomes" id="UP000516437">
    <property type="component" value="Chromosome 4"/>
</dbReference>
<sequence>MAFQDFDKIAERRRVERQRKLRKRIAIGAVLAVTVVVLIAAGVFVVVSHSGHDSNKLAKPQHALTKKLELIPRIKRYARKSKNTVSSSRPRIEVHESPNLANFRNDDCVISFDLDFAEKTVIRGRNIELDLLGELDLYGHFQFQGWENLCEMGRYAYPKDNGLTIRNLVGRKLIELTVEKLSEIMGIPCRREHVYEQKVRPQENNWDYWDAVRFLLDWDDEEDVPTHFNAKDLKLSLRLLHLISTYNFLLRGGHR</sequence>
<protein>
    <submittedName>
        <fullName evidence="2">Putative pectinesterase/pectinesterase inhibitor 13</fullName>
    </submittedName>
</protein>
<name>A0A6A1VS10_9ROSI</name>
<keyword evidence="1" id="KW-0472">Membrane</keyword>
<dbReference type="EMBL" id="RXIC02000022">
    <property type="protein sequence ID" value="KAB1215752.1"/>
    <property type="molecule type" value="Genomic_DNA"/>
</dbReference>
<proteinExistence type="predicted"/>